<reference evidence="2" key="1">
    <citation type="journal article" date="2020" name="Ecol. Evol.">
        <title>Genome structure and content of the rice root-knot nematode (Meloidogyne graminicola).</title>
        <authorList>
            <person name="Phan N.T."/>
            <person name="Danchin E.G.J."/>
            <person name="Klopp C."/>
            <person name="Perfus-Barbeoch L."/>
            <person name="Kozlowski D.K."/>
            <person name="Koutsovoulos G.D."/>
            <person name="Lopez-Roques C."/>
            <person name="Bouchez O."/>
            <person name="Zahm M."/>
            <person name="Besnard G."/>
            <person name="Bellafiore S."/>
        </authorList>
    </citation>
    <scope>NUCLEOTIDE SEQUENCE</scope>
    <source>
        <strain evidence="2">VN-18</strain>
    </source>
</reference>
<keyword evidence="3" id="KW-1185">Reference proteome</keyword>
<dbReference type="EMBL" id="JABEBT010000087">
    <property type="protein sequence ID" value="KAF7633030.1"/>
    <property type="molecule type" value="Genomic_DNA"/>
</dbReference>
<organism evidence="2 3">
    <name type="scientific">Meloidogyne graminicola</name>
    <dbReference type="NCBI Taxonomy" id="189291"/>
    <lineage>
        <taxon>Eukaryota</taxon>
        <taxon>Metazoa</taxon>
        <taxon>Ecdysozoa</taxon>
        <taxon>Nematoda</taxon>
        <taxon>Chromadorea</taxon>
        <taxon>Rhabditida</taxon>
        <taxon>Tylenchina</taxon>
        <taxon>Tylenchomorpha</taxon>
        <taxon>Tylenchoidea</taxon>
        <taxon>Meloidogynidae</taxon>
        <taxon>Meloidogyninae</taxon>
        <taxon>Meloidogyne</taxon>
    </lineage>
</organism>
<feature type="transmembrane region" description="Helical" evidence="1">
    <location>
        <begin position="35"/>
        <end position="53"/>
    </location>
</feature>
<name>A0A8S9ZID8_9BILA</name>
<protein>
    <submittedName>
        <fullName evidence="2">Uncharacterized protein</fullName>
    </submittedName>
</protein>
<gene>
    <name evidence="2" type="ORF">Mgra_00007611</name>
</gene>
<dbReference type="Proteomes" id="UP000605970">
    <property type="component" value="Unassembled WGS sequence"/>
</dbReference>
<evidence type="ECO:0000256" key="1">
    <source>
        <dbReference type="SAM" id="Phobius"/>
    </source>
</evidence>
<comment type="caution">
    <text evidence="2">The sequence shown here is derived from an EMBL/GenBank/DDBJ whole genome shotgun (WGS) entry which is preliminary data.</text>
</comment>
<keyword evidence="1" id="KW-0472">Membrane</keyword>
<evidence type="ECO:0000313" key="3">
    <source>
        <dbReference type="Proteomes" id="UP000605970"/>
    </source>
</evidence>
<feature type="transmembrane region" description="Helical" evidence="1">
    <location>
        <begin position="59"/>
        <end position="79"/>
    </location>
</feature>
<keyword evidence="1" id="KW-1133">Transmembrane helix</keyword>
<dbReference type="AlphaFoldDB" id="A0A8S9ZID8"/>
<proteinExistence type="predicted"/>
<sequence>MPKWEIQLSAKEKHSFSTGNNTSVNNMNKKVYRSFIIIIKYFINPVKITNMLIYNLYSIIPVVLLNFSIVCNAPILYINSIDYNNAYKKEFKIIKQFLFKLFGIKQITNTVVVTIPRNQINTTQL</sequence>
<evidence type="ECO:0000313" key="2">
    <source>
        <dbReference type="EMBL" id="KAF7633030.1"/>
    </source>
</evidence>
<accession>A0A8S9ZID8</accession>
<keyword evidence="1" id="KW-0812">Transmembrane</keyword>